<organism evidence="2 3">
    <name type="scientific">Gandjariella thermophila</name>
    <dbReference type="NCBI Taxonomy" id="1931992"/>
    <lineage>
        <taxon>Bacteria</taxon>
        <taxon>Bacillati</taxon>
        <taxon>Actinomycetota</taxon>
        <taxon>Actinomycetes</taxon>
        <taxon>Pseudonocardiales</taxon>
        <taxon>Pseudonocardiaceae</taxon>
        <taxon>Gandjariella</taxon>
    </lineage>
</organism>
<protein>
    <submittedName>
        <fullName evidence="2">NADH-flavin reductase</fullName>
    </submittedName>
</protein>
<dbReference type="Pfam" id="PF13460">
    <property type="entry name" value="NAD_binding_10"/>
    <property type="match status" value="1"/>
</dbReference>
<gene>
    <name evidence="2" type="ORF">GTS_33760</name>
</gene>
<dbReference type="CDD" id="cd05244">
    <property type="entry name" value="BVR-B_like_SDR_a"/>
    <property type="match status" value="1"/>
</dbReference>
<dbReference type="InterPro" id="IPR051606">
    <property type="entry name" value="Polyketide_Oxido-like"/>
</dbReference>
<reference evidence="3" key="1">
    <citation type="submission" date="2019-04" db="EMBL/GenBank/DDBJ databases">
        <title>Draft genome sequence of Pseudonocardiaceae bacterium SL3-2-4.</title>
        <authorList>
            <person name="Ningsih F."/>
            <person name="Yokota A."/>
            <person name="Sakai Y."/>
            <person name="Nanatani K."/>
            <person name="Yabe S."/>
            <person name="Oetari A."/>
            <person name="Sjamsuridzal W."/>
        </authorList>
    </citation>
    <scope>NUCLEOTIDE SEQUENCE [LARGE SCALE GENOMIC DNA]</scope>
    <source>
        <strain evidence="3">SL3-2-4</strain>
    </source>
</reference>
<dbReference type="InterPro" id="IPR016040">
    <property type="entry name" value="NAD(P)-bd_dom"/>
</dbReference>
<dbReference type="GO" id="GO:0004074">
    <property type="term" value="F:biliverdin reductase [NAD(P)H] activity"/>
    <property type="evidence" value="ECO:0007669"/>
    <property type="project" value="TreeGrafter"/>
</dbReference>
<dbReference type="PANTHER" id="PTHR43355:SF2">
    <property type="entry name" value="FLAVIN REDUCTASE (NADPH)"/>
    <property type="match status" value="1"/>
</dbReference>
<name>A0A4D4JCZ8_9PSEU</name>
<dbReference type="Gene3D" id="3.40.50.720">
    <property type="entry name" value="NAD(P)-binding Rossmann-like Domain"/>
    <property type="match status" value="1"/>
</dbReference>
<accession>A0A4D4JCZ8</accession>
<dbReference type="InterPro" id="IPR036291">
    <property type="entry name" value="NAD(P)-bd_dom_sf"/>
</dbReference>
<dbReference type="GO" id="GO:0042602">
    <property type="term" value="F:riboflavin reductase (NADPH) activity"/>
    <property type="evidence" value="ECO:0007669"/>
    <property type="project" value="TreeGrafter"/>
</dbReference>
<dbReference type="OrthoDB" id="3763081at2"/>
<evidence type="ECO:0000313" key="3">
    <source>
        <dbReference type="Proteomes" id="UP000298860"/>
    </source>
</evidence>
<proteinExistence type="predicted"/>
<dbReference type="RefSeq" id="WP_137814801.1">
    <property type="nucleotide sequence ID" value="NZ_BJFL01000017.1"/>
</dbReference>
<keyword evidence="3" id="KW-1185">Reference proteome</keyword>
<comment type="caution">
    <text evidence="2">The sequence shown here is derived from an EMBL/GenBank/DDBJ whole genome shotgun (WGS) entry which is preliminary data.</text>
</comment>
<sequence length="209" mass="22535">MRIAVFGASGRTGHHLIRQALDSGHRVTGVVRNASRVQISDDRLDVVETDIFDPEAVAPAIGGCDAVASALGGTSPKAPPVCQPGARSIMQAMTATGVKRLVVVSNSAHTAERGDTVPRRLVQLILGQILRAPFEDLKRMEHDVRESSLDWTILRPARMTDGPRTGRYRLAIGQHVPNGWSISRADVADAILRVLTDDGTVRNFVGQAY</sequence>
<dbReference type="PANTHER" id="PTHR43355">
    <property type="entry name" value="FLAVIN REDUCTASE (NADPH)"/>
    <property type="match status" value="1"/>
</dbReference>
<dbReference type="AlphaFoldDB" id="A0A4D4JCZ8"/>
<dbReference type="Proteomes" id="UP000298860">
    <property type="component" value="Unassembled WGS sequence"/>
</dbReference>
<dbReference type="EMBL" id="BJFL01000017">
    <property type="protein sequence ID" value="GDY31743.1"/>
    <property type="molecule type" value="Genomic_DNA"/>
</dbReference>
<evidence type="ECO:0000313" key="2">
    <source>
        <dbReference type="EMBL" id="GDY31743.1"/>
    </source>
</evidence>
<dbReference type="SUPFAM" id="SSF51735">
    <property type="entry name" value="NAD(P)-binding Rossmann-fold domains"/>
    <property type="match status" value="1"/>
</dbReference>
<evidence type="ECO:0000259" key="1">
    <source>
        <dbReference type="Pfam" id="PF13460"/>
    </source>
</evidence>
<feature type="domain" description="NAD(P)-binding" evidence="1">
    <location>
        <begin position="7"/>
        <end position="197"/>
    </location>
</feature>